<dbReference type="Proteomes" id="UP000823921">
    <property type="component" value="Unassembled WGS sequence"/>
</dbReference>
<evidence type="ECO:0000313" key="3">
    <source>
        <dbReference type="Proteomes" id="UP000823921"/>
    </source>
</evidence>
<sequence length="251" mass="26999">MCQPFKQFCDQVCCVIRLPLAKRLAREELTAHLEDHAAALEEQGVPPEEAALRAVEAMGDPYQIGHELDRCHSPLVPGLTALFTVLGVMLILVSTVASGLHQTGLFAHTSLLPPSCTLPSQPDETLVVSGSASGSGTVGGYTVTAHDAALIRTPDYPDHPQLELQVSLSVSHWQLWLDNLELYQVPCTWIDSTGATGEAYCSTWSTSPLAASGYLTITDPTPGAQWFTVTLGKPGDQIILRIDLEEEVPLS</sequence>
<name>A0A9D2MLR2_9FIRM</name>
<dbReference type="AlphaFoldDB" id="A0A9D2MLR2"/>
<gene>
    <name evidence="2" type="ORF">H9712_07225</name>
</gene>
<keyword evidence="1" id="KW-0472">Membrane</keyword>
<accession>A0A9D2MLR2</accession>
<dbReference type="NCBIfam" id="NF038403">
    <property type="entry name" value="perm_prefix_1"/>
    <property type="match status" value="1"/>
</dbReference>
<dbReference type="EMBL" id="DWXO01000070">
    <property type="protein sequence ID" value="HJB80760.1"/>
    <property type="molecule type" value="Genomic_DNA"/>
</dbReference>
<reference evidence="2" key="1">
    <citation type="journal article" date="2021" name="PeerJ">
        <title>Extensive microbial diversity within the chicken gut microbiome revealed by metagenomics and culture.</title>
        <authorList>
            <person name="Gilroy R."/>
            <person name="Ravi A."/>
            <person name="Getino M."/>
            <person name="Pursley I."/>
            <person name="Horton D.L."/>
            <person name="Alikhan N.F."/>
            <person name="Baker D."/>
            <person name="Gharbi K."/>
            <person name="Hall N."/>
            <person name="Watson M."/>
            <person name="Adriaenssens E.M."/>
            <person name="Foster-Nyarko E."/>
            <person name="Jarju S."/>
            <person name="Secka A."/>
            <person name="Antonio M."/>
            <person name="Oren A."/>
            <person name="Chaudhuri R.R."/>
            <person name="La Ragione R."/>
            <person name="Hildebrand F."/>
            <person name="Pallen M.J."/>
        </authorList>
    </citation>
    <scope>NUCLEOTIDE SEQUENCE</scope>
    <source>
        <strain evidence="2">CHK192-8294</strain>
    </source>
</reference>
<proteinExistence type="predicted"/>
<feature type="transmembrane region" description="Helical" evidence="1">
    <location>
        <begin position="79"/>
        <end position="100"/>
    </location>
</feature>
<evidence type="ECO:0000313" key="2">
    <source>
        <dbReference type="EMBL" id="HJB80760.1"/>
    </source>
</evidence>
<organism evidence="2 3">
    <name type="scientific">Candidatus Flavonifractor intestinigallinarum</name>
    <dbReference type="NCBI Taxonomy" id="2838586"/>
    <lineage>
        <taxon>Bacteria</taxon>
        <taxon>Bacillati</taxon>
        <taxon>Bacillota</taxon>
        <taxon>Clostridia</taxon>
        <taxon>Eubacteriales</taxon>
        <taxon>Oscillospiraceae</taxon>
        <taxon>Flavonifractor</taxon>
    </lineage>
</organism>
<protein>
    <submittedName>
        <fullName evidence="2">Uncharacterized protein</fullName>
    </submittedName>
</protein>
<keyword evidence="1" id="KW-1133">Transmembrane helix</keyword>
<comment type="caution">
    <text evidence="2">The sequence shown here is derived from an EMBL/GenBank/DDBJ whole genome shotgun (WGS) entry which is preliminary data.</text>
</comment>
<keyword evidence="1" id="KW-0812">Transmembrane</keyword>
<evidence type="ECO:0000256" key="1">
    <source>
        <dbReference type="SAM" id="Phobius"/>
    </source>
</evidence>
<reference evidence="2" key="2">
    <citation type="submission" date="2021-04" db="EMBL/GenBank/DDBJ databases">
        <authorList>
            <person name="Gilroy R."/>
        </authorList>
    </citation>
    <scope>NUCLEOTIDE SEQUENCE</scope>
    <source>
        <strain evidence="2">CHK192-8294</strain>
    </source>
</reference>
<dbReference type="InterPro" id="IPR047928">
    <property type="entry name" value="Perm_prefix_1"/>
</dbReference>